<dbReference type="Proteomes" id="UP000245911">
    <property type="component" value="Unassembled WGS sequence"/>
</dbReference>
<dbReference type="SUPFAM" id="SSF103025">
    <property type="entry name" value="Folate-binding domain"/>
    <property type="match status" value="1"/>
</dbReference>
<comment type="caution">
    <text evidence="1">The sequence shown here is derived from an EMBL/GenBank/DDBJ whole genome shotgun (WGS) entry which is preliminary data.</text>
</comment>
<proteinExistence type="predicted"/>
<dbReference type="AlphaFoldDB" id="A0A2T8HXQ9"/>
<protein>
    <submittedName>
        <fullName evidence="1">Sarcosine oxidase subunit gamma</fullName>
    </submittedName>
</protein>
<dbReference type="Gene3D" id="3.30.1360.120">
    <property type="entry name" value="Probable tRNA modification gtpase trme, domain 1"/>
    <property type="match status" value="1"/>
</dbReference>
<dbReference type="OrthoDB" id="7356349at2"/>
<dbReference type="Gene3D" id="3.30.70.1520">
    <property type="entry name" value="Heterotetrameric sarcosine oxidase"/>
    <property type="match status" value="1"/>
</dbReference>
<organism evidence="1 2">
    <name type="scientific">Pararhodobacter oceanensis</name>
    <dbReference type="NCBI Taxonomy" id="2172121"/>
    <lineage>
        <taxon>Bacteria</taxon>
        <taxon>Pseudomonadati</taxon>
        <taxon>Pseudomonadota</taxon>
        <taxon>Alphaproteobacteria</taxon>
        <taxon>Rhodobacterales</taxon>
        <taxon>Paracoccaceae</taxon>
        <taxon>Pararhodobacter</taxon>
    </lineage>
</organism>
<keyword evidence="2" id="KW-1185">Reference proteome</keyword>
<dbReference type="InterPro" id="IPR027266">
    <property type="entry name" value="TrmE/GcvT-like"/>
</dbReference>
<gene>
    <name evidence="1" type="ORF">DDE20_01205</name>
</gene>
<evidence type="ECO:0000313" key="2">
    <source>
        <dbReference type="Proteomes" id="UP000245911"/>
    </source>
</evidence>
<name>A0A2T8HXQ9_9RHOB</name>
<evidence type="ECO:0000313" key="1">
    <source>
        <dbReference type="EMBL" id="PVH30208.1"/>
    </source>
</evidence>
<reference evidence="1 2" key="1">
    <citation type="submission" date="2018-04" db="EMBL/GenBank/DDBJ databases">
        <title>Pararhodobacter oceanense sp. nov., isolated from marine intertidal sediment.</title>
        <authorList>
            <person name="Wang X.-L."/>
            <person name="Du Z.-J."/>
        </authorList>
    </citation>
    <scope>NUCLEOTIDE SEQUENCE [LARGE SCALE GENOMIC DNA]</scope>
    <source>
        <strain evidence="1 2">AM505</strain>
    </source>
</reference>
<sequence length="188" mass="19694">MHDLTPITALGGTAPRIDSFDGLEIRECPDWALASVAARLGRGEALVAAAQAGFGLDLPQVGKSAASGALTAFWTGPEQWFIEAPFASHEDLAAQLVSALGQTASVTEQSDGWVRFDLEGSGCHRVLERLCNADVERMAGGDVTRTRLEHLGCFLICRASGAHFSVLGPRSAAGSLHHALVTMAVSAL</sequence>
<accession>A0A2T8HXQ9</accession>
<dbReference type="EMBL" id="QDKM01000001">
    <property type="protein sequence ID" value="PVH30208.1"/>
    <property type="molecule type" value="Genomic_DNA"/>
</dbReference>
<dbReference type="RefSeq" id="WP_116556616.1">
    <property type="nucleotide sequence ID" value="NZ_QDKM01000001.1"/>
</dbReference>